<feature type="signal peptide" evidence="2">
    <location>
        <begin position="1"/>
        <end position="20"/>
    </location>
</feature>
<organism evidence="3 4">
    <name type="scientific">Amblyomma americanum</name>
    <name type="common">Lone star tick</name>
    <dbReference type="NCBI Taxonomy" id="6943"/>
    <lineage>
        <taxon>Eukaryota</taxon>
        <taxon>Metazoa</taxon>
        <taxon>Ecdysozoa</taxon>
        <taxon>Arthropoda</taxon>
        <taxon>Chelicerata</taxon>
        <taxon>Arachnida</taxon>
        <taxon>Acari</taxon>
        <taxon>Parasitiformes</taxon>
        <taxon>Ixodida</taxon>
        <taxon>Ixodoidea</taxon>
        <taxon>Ixodidae</taxon>
        <taxon>Amblyomminae</taxon>
        <taxon>Amblyomma</taxon>
    </lineage>
</organism>
<evidence type="ECO:0000256" key="1">
    <source>
        <dbReference type="SAM" id="MobiDB-lite"/>
    </source>
</evidence>
<comment type="caution">
    <text evidence="3">The sequence shown here is derived from an EMBL/GenBank/DDBJ whole genome shotgun (WGS) entry which is preliminary data.</text>
</comment>
<feature type="chain" id="PRO_5042870369" description="Secreted protein" evidence="2">
    <location>
        <begin position="21"/>
        <end position="155"/>
    </location>
</feature>
<feature type="region of interest" description="Disordered" evidence="1">
    <location>
        <begin position="23"/>
        <end position="155"/>
    </location>
</feature>
<dbReference type="Proteomes" id="UP001321473">
    <property type="component" value="Unassembled WGS sequence"/>
</dbReference>
<sequence length="155" mass="16357">MKVLPFALFAFLLMAVAVRADHGKGEHAEDNEADELLDDLTEGSEELSRSKRSEDTDSQRPHVSGLEEGEGGDGGGGGGDRRGGRRGGRGRYREGRRGGEGPPGEGGGRRSERLRGSCRQKPGGGGPPERDGDRPGERPGEGPRERPGETEGAEV</sequence>
<feature type="compositionally biased region" description="Basic and acidic residues" evidence="1">
    <location>
        <begin position="128"/>
        <end position="149"/>
    </location>
</feature>
<evidence type="ECO:0000256" key="2">
    <source>
        <dbReference type="SAM" id="SignalP"/>
    </source>
</evidence>
<accession>A0AAQ4DRL5</accession>
<evidence type="ECO:0000313" key="4">
    <source>
        <dbReference type="Proteomes" id="UP001321473"/>
    </source>
</evidence>
<feature type="compositionally biased region" description="Acidic residues" evidence="1">
    <location>
        <begin position="31"/>
        <end position="45"/>
    </location>
</feature>
<gene>
    <name evidence="3" type="ORF">V5799_032288</name>
</gene>
<name>A0AAQ4DRL5_AMBAM</name>
<proteinExistence type="predicted"/>
<dbReference type="EMBL" id="JARKHS020027714">
    <property type="protein sequence ID" value="KAK8765105.1"/>
    <property type="molecule type" value="Genomic_DNA"/>
</dbReference>
<reference evidence="3 4" key="1">
    <citation type="journal article" date="2023" name="Arcadia Sci">
        <title>De novo assembly of a long-read Amblyomma americanum tick genome.</title>
        <authorList>
            <person name="Chou S."/>
            <person name="Poskanzer K.E."/>
            <person name="Rollins M."/>
            <person name="Thuy-Boun P.S."/>
        </authorList>
    </citation>
    <scope>NUCLEOTIDE SEQUENCE [LARGE SCALE GENOMIC DNA]</scope>
    <source>
        <strain evidence="3">F_SG_1</strain>
        <tissue evidence="3">Salivary glands</tissue>
    </source>
</reference>
<dbReference type="AlphaFoldDB" id="A0AAQ4DRL5"/>
<evidence type="ECO:0008006" key="5">
    <source>
        <dbReference type="Google" id="ProtNLM"/>
    </source>
</evidence>
<evidence type="ECO:0000313" key="3">
    <source>
        <dbReference type="EMBL" id="KAK8765105.1"/>
    </source>
</evidence>
<protein>
    <recommendedName>
        <fullName evidence="5">Secreted protein</fullName>
    </recommendedName>
</protein>
<feature type="compositionally biased region" description="Basic and acidic residues" evidence="1">
    <location>
        <begin position="46"/>
        <end position="60"/>
    </location>
</feature>
<keyword evidence="4" id="KW-1185">Reference proteome</keyword>
<keyword evidence="2" id="KW-0732">Signal</keyword>